<dbReference type="InterPro" id="IPR036942">
    <property type="entry name" value="Beta-barrel_TonB_sf"/>
</dbReference>
<keyword evidence="8" id="KW-0675">Receptor</keyword>
<evidence type="ECO:0000313" key="16">
    <source>
        <dbReference type="Proteomes" id="UP000198724"/>
    </source>
</evidence>
<evidence type="ECO:0000256" key="2">
    <source>
        <dbReference type="ARBA" id="ARBA00022448"/>
    </source>
</evidence>
<accession>A0A1I2ZLV9</accession>
<dbReference type="InterPro" id="IPR008969">
    <property type="entry name" value="CarboxyPept-like_regulatory"/>
</dbReference>
<feature type="domain" description="TonB-dependent receptor-like beta-barrel" evidence="13">
    <location>
        <begin position="418"/>
        <end position="989"/>
    </location>
</feature>
<keyword evidence="7 10" id="KW-0472">Membrane</keyword>
<dbReference type="InterPro" id="IPR039426">
    <property type="entry name" value="TonB-dep_rcpt-like"/>
</dbReference>
<dbReference type="Gene3D" id="2.40.170.20">
    <property type="entry name" value="TonB-dependent receptor, beta-barrel domain"/>
    <property type="match status" value="1"/>
</dbReference>
<keyword evidence="16" id="KW-1185">Reference proteome</keyword>
<reference evidence="16" key="1">
    <citation type="submission" date="2016-10" db="EMBL/GenBank/DDBJ databases">
        <authorList>
            <person name="Varghese N."/>
            <person name="Submissions S."/>
        </authorList>
    </citation>
    <scope>NUCLEOTIDE SEQUENCE [LARGE SCALE GENOMIC DNA]</scope>
    <source>
        <strain evidence="16">LP51</strain>
    </source>
</reference>
<feature type="chain" id="PRO_5011504287" evidence="12">
    <location>
        <begin position="48"/>
        <end position="1044"/>
    </location>
</feature>
<evidence type="ECO:0000256" key="4">
    <source>
        <dbReference type="ARBA" id="ARBA00022692"/>
    </source>
</evidence>
<dbReference type="PROSITE" id="PS52016">
    <property type="entry name" value="TONB_DEPENDENT_REC_3"/>
    <property type="match status" value="1"/>
</dbReference>
<keyword evidence="5 12" id="KW-0732">Signal</keyword>
<dbReference type="NCBIfam" id="TIGR04056">
    <property type="entry name" value="OMP_RagA_SusC"/>
    <property type="match status" value="1"/>
</dbReference>
<organism evidence="15 16">
    <name type="scientific">Pontibacter chinhatensis</name>
    <dbReference type="NCBI Taxonomy" id="1436961"/>
    <lineage>
        <taxon>Bacteria</taxon>
        <taxon>Pseudomonadati</taxon>
        <taxon>Bacteroidota</taxon>
        <taxon>Cytophagia</taxon>
        <taxon>Cytophagales</taxon>
        <taxon>Hymenobacteraceae</taxon>
        <taxon>Pontibacter</taxon>
    </lineage>
</organism>
<gene>
    <name evidence="15" type="ORF">SAMN05421739_11526</name>
</gene>
<feature type="domain" description="TonB-dependent receptor plug" evidence="14">
    <location>
        <begin position="142"/>
        <end position="248"/>
    </location>
</feature>
<evidence type="ECO:0000313" key="15">
    <source>
        <dbReference type="EMBL" id="SFH38469.1"/>
    </source>
</evidence>
<keyword evidence="2 10" id="KW-0813">Transport</keyword>
<evidence type="ECO:0000256" key="12">
    <source>
        <dbReference type="SAM" id="SignalP"/>
    </source>
</evidence>
<keyword evidence="9 10" id="KW-0998">Cell outer membrane</keyword>
<evidence type="ECO:0000256" key="9">
    <source>
        <dbReference type="ARBA" id="ARBA00023237"/>
    </source>
</evidence>
<comment type="similarity">
    <text evidence="10 11">Belongs to the TonB-dependent receptor family.</text>
</comment>
<dbReference type="Pfam" id="PF07715">
    <property type="entry name" value="Plug"/>
    <property type="match status" value="1"/>
</dbReference>
<dbReference type="GO" id="GO:0009279">
    <property type="term" value="C:cell outer membrane"/>
    <property type="evidence" value="ECO:0007669"/>
    <property type="project" value="UniProtKB-SubCell"/>
</dbReference>
<dbReference type="InterPro" id="IPR000531">
    <property type="entry name" value="Beta-barrel_TonB"/>
</dbReference>
<dbReference type="Gene3D" id="2.170.130.10">
    <property type="entry name" value="TonB-dependent receptor, plug domain"/>
    <property type="match status" value="1"/>
</dbReference>
<dbReference type="PANTHER" id="PTHR30069">
    <property type="entry name" value="TONB-DEPENDENT OUTER MEMBRANE RECEPTOR"/>
    <property type="match status" value="1"/>
</dbReference>
<keyword evidence="6 11" id="KW-0798">TonB box</keyword>
<dbReference type="GO" id="GO:0015344">
    <property type="term" value="F:siderophore uptake transmembrane transporter activity"/>
    <property type="evidence" value="ECO:0007669"/>
    <property type="project" value="TreeGrafter"/>
</dbReference>
<dbReference type="SUPFAM" id="SSF49464">
    <property type="entry name" value="Carboxypeptidase regulatory domain-like"/>
    <property type="match status" value="1"/>
</dbReference>
<evidence type="ECO:0000256" key="6">
    <source>
        <dbReference type="ARBA" id="ARBA00023077"/>
    </source>
</evidence>
<dbReference type="InterPro" id="IPR023997">
    <property type="entry name" value="TonB-dep_OMP_SusC/RagA_CS"/>
</dbReference>
<evidence type="ECO:0000256" key="5">
    <source>
        <dbReference type="ARBA" id="ARBA00022729"/>
    </source>
</evidence>
<comment type="subcellular location">
    <subcellularLocation>
        <location evidence="1 10">Cell outer membrane</location>
        <topology evidence="1 10">Multi-pass membrane protein</topology>
    </subcellularLocation>
</comment>
<sequence length="1044" mass="113474">MKRIVPQWMQRPNRCEFCFPGKEHQLKKHTRGLFLLFFLLCSVPAWAQSGFTVSGTVKDDSGTGLPGVTVLLKGTSTAAPSDVQGNYSLTVPDGNGTLVFSFIGYQSQEIPINNRTTINVTLATDAKALEEVVVVGYGTARKKDVTGSIAQVSAEDLNPGINTNALGSIQGKVAGLTVTQPSGDPNQTPTVRLRGYTSLAGGSDPLYVVDGVIGVPITSVAPGDIESMDVLKDASAAAIYGSRAANGVIIITTKKGRAGKATVNFNNYIGVETISNQLELLDADAYRAQVARIKGEASLSDNLRFPTGGGNNGFNTDWMDEISRKAAFTNNHDLALTGGNEAFNYRGSLNYIKREGIIKKTDFERVTARFNADQSLVNDKLNIQYSLSYSNRDSRLSNNDVIAEAITFLPTLPIYSPTGSTNFGGYYEVEGSFDLNNPVAMQNNYQNDEQNRVLIGGLNLRYEILNGLTLGANGAYRQENTVNSGAYNNIVKGYTGRQGGANAGDYPSARSLYQTNNKLLDLTATYARGLGESSNFSILAGYSYQNNIDDGFSARNSSYILGGYELFGYNNLGAGQGSLLSGRSDYTTSYKNEWSLVSFFGRATFNLLDKYNITATIRRDGSSKFGANNKWGTFPSFAAGWTLSDEEFLKGSSTLSYLKLRAGWGQTGNSEGISPYQSIRLYGVIRNYYDGSVGDYVPGYGYVQNANPNLRWEILEQTNLGLDFTLFNKLNGSIDVYNKLTKDMLYPYTVPADGINYVTSSILANVGEMRNRGVELSLGADVINNGNFSWNVNAVGSYNKNEIVSLTGDGLSVGVIRYNAFGGRGLSDVFASRLSEGRPLGEFLIPHFVGYDQNGKVLLEAADGGEATTDYSKARLYEAGTALPKYTASLVNSFQYKNFDLNFQLRGAFGHKILNNLRSNLTIPGSILETNMLEEIADYPLDYSTNQLSDKWLENASFVRLDNWQIGYNIPVKGGILQNARVYVGGNNLFIITGYKGIDPELEVKGDLQTSNGVQQQAPNSVGLDNSSIYPKTRSFQLGVNLTL</sequence>
<evidence type="ECO:0000256" key="10">
    <source>
        <dbReference type="PROSITE-ProRule" id="PRU01360"/>
    </source>
</evidence>
<evidence type="ECO:0000256" key="7">
    <source>
        <dbReference type="ARBA" id="ARBA00023136"/>
    </source>
</evidence>
<dbReference type="Pfam" id="PF13715">
    <property type="entry name" value="CarbopepD_reg_2"/>
    <property type="match status" value="1"/>
</dbReference>
<dbReference type="Proteomes" id="UP000198724">
    <property type="component" value="Unassembled WGS sequence"/>
</dbReference>
<dbReference type="OrthoDB" id="9768177at2"/>
<keyword evidence="4 10" id="KW-0812">Transmembrane</keyword>
<evidence type="ECO:0000256" key="11">
    <source>
        <dbReference type="RuleBase" id="RU003357"/>
    </source>
</evidence>
<dbReference type="EMBL" id="FOOT01000015">
    <property type="protein sequence ID" value="SFH38469.1"/>
    <property type="molecule type" value="Genomic_DNA"/>
</dbReference>
<dbReference type="PANTHER" id="PTHR30069:SF29">
    <property type="entry name" value="HEMOGLOBIN AND HEMOGLOBIN-HAPTOGLOBIN-BINDING PROTEIN 1-RELATED"/>
    <property type="match status" value="1"/>
</dbReference>
<dbReference type="Pfam" id="PF00593">
    <property type="entry name" value="TonB_dep_Rec_b-barrel"/>
    <property type="match status" value="1"/>
</dbReference>
<dbReference type="SUPFAM" id="SSF56935">
    <property type="entry name" value="Porins"/>
    <property type="match status" value="1"/>
</dbReference>
<evidence type="ECO:0000259" key="13">
    <source>
        <dbReference type="Pfam" id="PF00593"/>
    </source>
</evidence>
<dbReference type="NCBIfam" id="TIGR04057">
    <property type="entry name" value="SusC_RagA_signa"/>
    <property type="match status" value="1"/>
</dbReference>
<dbReference type="GO" id="GO:0044718">
    <property type="term" value="P:siderophore transmembrane transport"/>
    <property type="evidence" value="ECO:0007669"/>
    <property type="project" value="TreeGrafter"/>
</dbReference>
<dbReference type="AlphaFoldDB" id="A0A1I2ZLV9"/>
<dbReference type="RefSeq" id="WP_092105651.1">
    <property type="nucleotide sequence ID" value="NZ_FOOT01000015.1"/>
</dbReference>
<keyword evidence="3 10" id="KW-1134">Transmembrane beta strand</keyword>
<dbReference type="InterPro" id="IPR012910">
    <property type="entry name" value="Plug_dom"/>
</dbReference>
<dbReference type="Gene3D" id="2.60.40.1120">
    <property type="entry name" value="Carboxypeptidase-like, regulatory domain"/>
    <property type="match status" value="1"/>
</dbReference>
<feature type="signal peptide" evidence="12">
    <location>
        <begin position="1"/>
        <end position="47"/>
    </location>
</feature>
<dbReference type="InterPro" id="IPR037066">
    <property type="entry name" value="Plug_dom_sf"/>
</dbReference>
<evidence type="ECO:0000256" key="8">
    <source>
        <dbReference type="ARBA" id="ARBA00023170"/>
    </source>
</evidence>
<dbReference type="STRING" id="1436961.SAMN05421739_11526"/>
<dbReference type="InterPro" id="IPR023996">
    <property type="entry name" value="TonB-dep_OMP_SusC/RagA"/>
</dbReference>
<protein>
    <submittedName>
        <fullName evidence="15">Iron complex outermembrane recepter protein</fullName>
    </submittedName>
</protein>
<evidence type="ECO:0000256" key="1">
    <source>
        <dbReference type="ARBA" id="ARBA00004571"/>
    </source>
</evidence>
<evidence type="ECO:0000259" key="14">
    <source>
        <dbReference type="Pfam" id="PF07715"/>
    </source>
</evidence>
<proteinExistence type="inferred from homology"/>
<name>A0A1I2ZLV9_9BACT</name>
<evidence type="ECO:0000256" key="3">
    <source>
        <dbReference type="ARBA" id="ARBA00022452"/>
    </source>
</evidence>